<evidence type="ECO:0000256" key="5">
    <source>
        <dbReference type="ARBA" id="ARBA00017303"/>
    </source>
</evidence>
<dbReference type="InterPro" id="IPR013780">
    <property type="entry name" value="Glyco_hydro_b"/>
</dbReference>
<evidence type="ECO:0000259" key="14">
    <source>
        <dbReference type="SMART" id="SM00632"/>
    </source>
</evidence>
<dbReference type="GO" id="GO:0005975">
    <property type="term" value="P:carbohydrate metabolic process"/>
    <property type="evidence" value="ECO:0007669"/>
    <property type="project" value="InterPro"/>
</dbReference>
<keyword evidence="8" id="KW-0106">Calcium</keyword>
<evidence type="ECO:0000256" key="6">
    <source>
        <dbReference type="ARBA" id="ARBA00022723"/>
    </source>
</evidence>
<evidence type="ECO:0000256" key="1">
    <source>
        <dbReference type="ARBA" id="ARBA00000548"/>
    </source>
</evidence>
<evidence type="ECO:0000313" key="16">
    <source>
        <dbReference type="EMBL" id="KYG66409.1"/>
    </source>
</evidence>
<dbReference type="EC" id="3.2.1.1" evidence="4 12"/>
<feature type="chain" id="PRO_5007573438" description="Alpha-amylase" evidence="13">
    <location>
        <begin position="24"/>
        <end position="482"/>
    </location>
</feature>
<comment type="catalytic activity">
    <reaction evidence="1 12">
        <text>Endohydrolysis of (1-&gt;4)-alpha-D-glucosidic linkages in polysaccharides containing three or more (1-&gt;4)-alpha-linked D-glucose units.</text>
        <dbReference type="EC" id="3.2.1.1"/>
    </reaction>
</comment>
<dbReference type="CDD" id="cd11317">
    <property type="entry name" value="AmyAc_bac_euk_AmyA"/>
    <property type="match status" value="1"/>
</dbReference>
<evidence type="ECO:0000256" key="12">
    <source>
        <dbReference type="RuleBase" id="RU361134"/>
    </source>
</evidence>
<dbReference type="SUPFAM" id="SSF51011">
    <property type="entry name" value="Glycosyl hydrolase domain"/>
    <property type="match status" value="1"/>
</dbReference>
<dbReference type="InterPro" id="IPR006046">
    <property type="entry name" value="Alpha_amylase"/>
</dbReference>
<name>A0A150WQ32_BDEBC</name>
<dbReference type="InterPro" id="IPR006048">
    <property type="entry name" value="A-amylase/branching_C"/>
</dbReference>
<dbReference type="PRINTS" id="PR00110">
    <property type="entry name" value="ALPHAAMYLASE"/>
</dbReference>
<dbReference type="Proteomes" id="UP000075320">
    <property type="component" value="Unassembled WGS sequence"/>
</dbReference>
<comment type="caution">
    <text evidence="16">The sequence shown here is derived from an EMBL/GenBank/DDBJ whole genome shotgun (WGS) entry which is preliminary data.</text>
</comment>
<dbReference type="InterPro" id="IPR031319">
    <property type="entry name" value="A-amylase_C"/>
</dbReference>
<dbReference type="SMART" id="SM00642">
    <property type="entry name" value="Aamy"/>
    <property type="match status" value="1"/>
</dbReference>
<gene>
    <name evidence="16" type="ORF">AZI86_04995</name>
</gene>
<accession>A0A150WQ32</accession>
<dbReference type="InterPro" id="IPR017853">
    <property type="entry name" value="GH"/>
</dbReference>
<keyword evidence="17" id="KW-1185">Reference proteome</keyword>
<proteinExistence type="inferred from homology"/>
<evidence type="ECO:0000259" key="15">
    <source>
        <dbReference type="SMART" id="SM00642"/>
    </source>
</evidence>
<evidence type="ECO:0000256" key="9">
    <source>
        <dbReference type="ARBA" id="ARBA00023277"/>
    </source>
</evidence>
<evidence type="ECO:0000256" key="3">
    <source>
        <dbReference type="ARBA" id="ARBA00008061"/>
    </source>
</evidence>
<dbReference type="RefSeq" id="WP_061833973.1">
    <property type="nucleotide sequence ID" value="NZ_LUKE01000001.1"/>
</dbReference>
<dbReference type="SMART" id="SM00632">
    <property type="entry name" value="Aamy_C"/>
    <property type="match status" value="1"/>
</dbReference>
<evidence type="ECO:0000256" key="8">
    <source>
        <dbReference type="ARBA" id="ARBA00022837"/>
    </source>
</evidence>
<organism evidence="16 17">
    <name type="scientific">Bdellovibrio bacteriovorus</name>
    <dbReference type="NCBI Taxonomy" id="959"/>
    <lineage>
        <taxon>Bacteria</taxon>
        <taxon>Pseudomonadati</taxon>
        <taxon>Bdellovibrionota</taxon>
        <taxon>Bdellovibrionia</taxon>
        <taxon>Bdellovibrionales</taxon>
        <taxon>Pseudobdellovibrionaceae</taxon>
        <taxon>Bdellovibrio</taxon>
    </lineage>
</organism>
<feature type="domain" description="Alpha-amylase C-terminal" evidence="14">
    <location>
        <begin position="391"/>
        <end position="477"/>
    </location>
</feature>
<comment type="similarity">
    <text evidence="3 11">Belongs to the glycosyl hydrolase 13 family.</text>
</comment>
<dbReference type="GO" id="GO:0046872">
    <property type="term" value="F:metal ion binding"/>
    <property type="evidence" value="ECO:0007669"/>
    <property type="project" value="UniProtKB-KW"/>
</dbReference>
<dbReference type="Pfam" id="PF02806">
    <property type="entry name" value="Alpha-amylase_C"/>
    <property type="match status" value="1"/>
</dbReference>
<dbReference type="AlphaFoldDB" id="A0A150WQ32"/>
<sequence>MSIKNLSRLLALMTLTWGLVAGATPPRTVFVQLFEWPWQDIAKECEAYLGPAGFSAVQISPPHEHLFWKTTPWWDRYQVVSYKIISRAGNEAEFTDMVQRCQKAGVDIYADVVINHMTGMRDGEGFGGTKFTHYDYPGLYSYNDFHHCGRNGNDDIVNYRDRYEVQNCELVDLADLATESDYVRTQIAKYMDHLLDLGVKGFRVDAAKHIPADDLAAIYRKLKKSPYIYHEIIFDPGGPIQYSEYTPYGDVFAYDYTQVLAEGFRNKHPNALKSIAYNFPASDKSIVSVTNHDLERHGDANILSFNGAEQRLYRLAQVFMLAWPFGYPQVYSGYRFDNFDQGPPVDSTYKTLPILDANMNCQGPWTCEHRAPEIAPMVEFRNRTDKSFTYNSWWTNGSDQIAFGRGTTGFVVINYSSNDLTKEFNTALTGGEYCNILSKGFNLQSKSCVNPIKVDKNGRFTTTIPAMAPLVLLKNSNSLQRK</sequence>
<dbReference type="EMBL" id="LUKE01000001">
    <property type="protein sequence ID" value="KYG66409.1"/>
    <property type="molecule type" value="Genomic_DNA"/>
</dbReference>
<protein>
    <recommendedName>
        <fullName evidence="5 12">Alpha-amylase</fullName>
        <ecNumber evidence="4 12">3.2.1.1</ecNumber>
    </recommendedName>
</protein>
<feature type="signal peptide" evidence="13">
    <location>
        <begin position="1"/>
        <end position="23"/>
    </location>
</feature>
<evidence type="ECO:0000256" key="7">
    <source>
        <dbReference type="ARBA" id="ARBA00022801"/>
    </source>
</evidence>
<evidence type="ECO:0000256" key="2">
    <source>
        <dbReference type="ARBA" id="ARBA00001913"/>
    </source>
</evidence>
<evidence type="ECO:0000256" key="13">
    <source>
        <dbReference type="SAM" id="SignalP"/>
    </source>
</evidence>
<dbReference type="GO" id="GO:0004556">
    <property type="term" value="F:alpha-amylase activity"/>
    <property type="evidence" value="ECO:0007669"/>
    <property type="project" value="UniProtKB-UniRule"/>
</dbReference>
<evidence type="ECO:0000256" key="4">
    <source>
        <dbReference type="ARBA" id="ARBA00012595"/>
    </source>
</evidence>
<dbReference type="Gene3D" id="2.60.40.1180">
    <property type="entry name" value="Golgi alpha-mannosidase II"/>
    <property type="match status" value="1"/>
</dbReference>
<dbReference type="PANTHER" id="PTHR43447">
    <property type="entry name" value="ALPHA-AMYLASE"/>
    <property type="match status" value="1"/>
</dbReference>
<evidence type="ECO:0000256" key="11">
    <source>
        <dbReference type="RuleBase" id="RU003615"/>
    </source>
</evidence>
<keyword evidence="10 12" id="KW-0326">Glycosidase</keyword>
<dbReference type="OrthoDB" id="5287813at2"/>
<keyword evidence="13" id="KW-0732">Signal</keyword>
<dbReference type="Pfam" id="PF00128">
    <property type="entry name" value="Alpha-amylase"/>
    <property type="match status" value="1"/>
</dbReference>
<reference evidence="16 17" key="1">
    <citation type="submission" date="2016-03" db="EMBL/GenBank/DDBJ databases">
        <authorList>
            <person name="Ploux O."/>
        </authorList>
    </citation>
    <scope>NUCLEOTIDE SEQUENCE [LARGE SCALE GENOMIC DNA]</scope>
    <source>
        <strain evidence="16 17">R0</strain>
    </source>
</reference>
<evidence type="ECO:0000256" key="10">
    <source>
        <dbReference type="ARBA" id="ARBA00023295"/>
    </source>
</evidence>
<keyword evidence="7 12" id="KW-0378">Hydrolase</keyword>
<keyword evidence="6" id="KW-0479">Metal-binding</keyword>
<dbReference type="Gene3D" id="3.20.20.80">
    <property type="entry name" value="Glycosidases"/>
    <property type="match status" value="1"/>
</dbReference>
<dbReference type="SUPFAM" id="SSF51445">
    <property type="entry name" value="(Trans)glycosidases"/>
    <property type="match status" value="1"/>
</dbReference>
<evidence type="ECO:0000313" key="17">
    <source>
        <dbReference type="Proteomes" id="UP000075320"/>
    </source>
</evidence>
<feature type="domain" description="Glycosyl hydrolase family 13 catalytic" evidence="15">
    <location>
        <begin position="28"/>
        <end position="381"/>
    </location>
</feature>
<comment type="cofactor">
    <cofactor evidence="2">
        <name>Ca(2+)</name>
        <dbReference type="ChEBI" id="CHEBI:29108"/>
    </cofactor>
</comment>
<keyword evidence="9 12" id="KW-0119">Carbohydrate metabolism</keyword>
<dbReference type="InterPro" id="IPR006047">
    <property type="entry name" value="GH13_cat_dom"/>
</dbReference>